<reference evidence="6" key="1">
    <citation type="submission" date="2018-12" db="EMBL/GenBank/DDBJ databases">
        <title>Genome sequence of Peanibacillus sp.</title>
        <authorList>
            <person name="Subramani G."/>
            <person name="Srinivasan S."/>
            <person name="Kim M.K."/>
        </authorList>
    </citation>
    <scope>NUCLEOTIDE SEQUENCE [LARGE SCALE GENOMIC DNA]</scope>
    <source>
        <strain evidence="6">18JY67-1</strain>
    </source>
</reference>
<dbReference type="EMBL" id="CP034437">
    <property type="protein sequence ID" value="AZN40386.1"/>
    <property type="molecule type" value="Genomic_DNA"/>
</dbReference>
<dbReference type="RefSeq" id="WP_126015617.1">
    <property type="nucleotide sequence ID" value="NZ_CP034437.1"/>
</dbReference>
<dbReference type="Pfam" id="PF00565">
    <property type="entry name" value="SNase"/>
    <property type="match status" value="1"/>
</dbReference>
<dbReference type="PROSITE" id="PS50830">
    <property type="entry name" value="TNASE_3"/>
    <property type="match status" value="1"/>
</dbReference>
<evidence type="ECO:0000256" key="2">
    <source>
        <dbReference type="ARBA" id="ARBA00022759"/>
    </source>
</evidence>
<proteinExistence type="predicted"/>
<feature type="domain" description="TNase-like" evidence="4">
    <location>
        <begin position="1"/>
        <end position="119"/>
    </location>
</feature>
<accession>A0A3Q8X6H1</accession>
<keyword evidence="6" id="KW-1185">Reference proteome</keyword>
<dbReference type="SMART" id="SM00318">
    <property type="entry name" value="SNc"/>
    <property type="match status" value="1"/>
</dbReference>
<keyword evidence="1" id="KW-0540">Nuclease</keyword>
<organism evidence="5 6">
    <name type="scientific">Paenibacillus albus</name>
    <dbReference type="NCBI Taxonomy" id="2495582"/>
    <lineage>
        <taxon>Bacteria</taxon>
        <taxon>Bacillati</taxon>
        <taxon>Bacillota</taxon>
        <taxon>Bacilli</taxon>
        <taxon>Bacillales</taxon>
        <taxon>Paenibacillaceae</taxon>
        <taxon>Paenibacillus</taxon>
    </lineage>
</organism>
<evidence type="ECO:0000313" key="6">
    <source>
        <dbReference type="Proteomes" id="UP000272528"/>
    </source>
</evidence>
<dbReference type="InterPro" id="IPR035437">
    <property type="entry name" value="SNase_OB-fold_sf"/>
</dbReference>
<dbReference type="GO" id="GO:0016787">
    <property type="term" value="F:hydrolase activity"/>
    <property type="evidence" value="ECO:0007669"/>
    <property type="project" value="UniProtKB-KW"/>
</dbReference>
<dbReference type="KEGG" id="palb:EJC50_12555"/>
<name>A0A3Q8X6H1_9BACL</name>
<evidence type="ECO:0000259" key="4">
    <source>
        <dbReference type="PROSITE" id="PS50830"/>
    </source>
</evidence>
<dbReference type="InterPro" id="IPR016071">
    <property type="entry name" value="Staphylococal_nuclease_OB-fold"/>
</dbReference>
<evidence type="ECO:0000256" key="3">
    <source>
        <dbReference type="ARBA" id="ARBA00022801"/>
    </source>
</evidence>
<dbReference type="PANTHER" id="PTHR12302">
    <property type="entry name" value="EBNA2 BINDING PROTEIN P100"/>
    <property type="match status" value="1"/>
</dbReference>
<dbReference type="OrthoDB" id="4376109at2"/>
<dbReference type="GO" id="GO:0004519">
    <property type="term" value="F:endonuclease activity"/>
    <property type="evidence" value="ECO:0007669"/>
    <property type="project" value="UniProtKB-KW"/>
</dbReference>
<keyword evidence="2" id="KW-0255">Endonuclease</keyword>
<sequence>MKVKLDGKTETIRLLLIDTPETHHPTKPVQPFGIEAENFARSTLTPGLKVRVEIGKPERDIYNRLLAYIWLGSITFNEMQLEKGFARIAYVFPPNDKYLDEFKASEAKAKSLGVGIWSIDNYVHNNGFYTSNKAL</sequence>
<keyword evidence="3" id="KW-0378">Hydrolase</keyword>
<dbReference type="Proteomes" id="UP000272528">
    <property type="component" value="Chromosome"/>
</dbReference>
<protein>
    <recommendedName>
        <fullName evidence="4">TNase-like domain-containing protein</fullName>
    </recommendedName>
</protein>
<dbReference type="AlphaFoldDB" id="A0A3Q8X6H1"/>
<dbReference type="PANTHER" id="PTHR12302:SF3">
    <property type="entry name" value="SERINE_THREONINE-PROTEIN KINASE 31"/>
    <property type="match status" value="1"/>
</dbReference>
<dbReference type="Gene3D" id="2.40.50.90">
    <property type="match status" value="1"/>
</dbReference>
<gene>
    <name evidence="5" type="ORF">EJC50_12555</name>
</gene>
<dbReference type="SUPFAM" id="SSF50199">
    <property type="entry name" value="Staphylococcal nuclease"/>
    <property type="match status" value="1"/>
</dbReference>
<evidence type="ECO:0000256" key="1">
    <source>
        <dbReference type="ARBA" id="ARBA00022722"/>
    </source>
</evidence>
<evidence type="ECO:0000313" key="5">
    <source>
        <dbReference type="EMBL" id="AZN40386.1"/>
    </source>
</evidence>